<comment type="caution">
    <text evidence="2">The sequence shown here is derived from an EMBL/GenBank/DDBJ whole genome shotgun (WGS) entry which is preliminary data.</text>
</comment>
<reference evidence="2 3" key="1">
    <citation type="submission" date="2024-06" db="EMBL/GenBank/DDBJ databases">
        <title>The Natural Products Discovery Center: Release of the First 8490 Sequenced Strains for Exploring Actinobacteria Biosynthetic Diversity.</title>
        <authorList>
            <person name="Kalkreuter E."/>
            <person name="Kautsar S.A."/>
            <person name="Yang D."/>
            <person name="Bader C.D."/>
            <person name="Teijaro C.N."/>
            <person name="Fluegel L."/>
            <person name="Davis C.M."/>
            <person name="Simpson J.R."/>
            <person name="Lauterbach L."/>
            <person name="Steele A.D."/>
            <person name="Gui C."/>
            <person name="Meng S."/>
            <person name="Li G."/>
            <person name="Viehrig K."/>
            <person name="Ye F."/>
            <person name="Su P."/>
            <person name="Kiefer A.F."/>
            <person name="Nichols A."/>
            <person name="Cepeda A.J."/>
            <person name="Yan W."/>
            <person name="Fan B."/>
            <person name="Jiang Y."/>
            <person name="Adhikari A."/>
            <person name="Zheng C.-J."/>
            <person name="Schuster L."/>
            <person name="Cowan T.M."/>
            <person name="Smanski M.J."/>
            <person name="Chevrette M.G."/>
            <person name="De Carvalho L.P.S."/>
            <person name="Shen B."/>
        </authorList>
    </citation>
    <scope>NUCLEOTIDE SEQUENCE [LARGE SCALE GENOMIC DNA]</scope>
    <source>
        <strain evidence="2 3">NPDC046838</strain>
    </source>
</reference>
<sequence length="48" mass="4968">MPAQPHLAQPQEEPLPTAVPRDGGEGAEPSELVSVTGCPREGAPLPPR</sequence>
<feature type="region of interest" description="Disordered" evidence="1">
    <location>
        <begin position="1"/>
        <end position="48"/>
    </location>
</feature>
<evidence type="ECO:0000256" key="1">
    <source>
        <dbReference type="SAM" id="MobiDB-lite"/>
    </source>
</evidence>
<proteinExistence type="predicted"/>
<evidence type="ECO:0000313" key="2">
    <source>
        <dbReference type="EMBL" id="MEU6825567.1"/>
    </source>
</evidence>
<organism evidence="2 3">
    <name type="scientific">Streptomyces atriruber</name>
    <dbReference type="NCBI Taxonomy" id="545121"/>
    <lineage>
        <taxon>Bacteria</taxon>
        <taxon>Bacillati</taxon>
        <taxon>Actinomycetota</taxon>
        <taxon>Actinomycetes</taxon>
        <taxon>Kitasatosporales</taxon>
        <taxon>Streptomycetaceae</taxon>
        <taxon>Streptomyces</taxon>
    </lineage>
</organism>
<dbReference type="Proteomes" id="UP001551176">
    <property type="component" value="Unassembled WGS sequence"/>
</dbReference>
<protein>
    <submittedName>
        <fullName evidence="2">Uncharacterized protein</fullName>
    </submittedName>
</protein>
<dbReference type="RefSeq" id="WP_359356176.1">
    <property type="nucleotide sequence ID" value="NZ_JBEYXV010000021.1"/>
</dbReference>
<gene>
    <name evidence="2" type="ORF">ABZ921_33560</name>
</gene>
<evidence type="ECO:0000313" key="3">
    <source>
        <dbReference type="Proteomes" id="UP001551176"/>
    </source>
</evidence>
<name>A0ABV3BX27_9ACTN</name>
<accession>A0ABV3BX27</accession>
<dbReference type="EMBL" id="JBEYXV010000021">
    <property type="protein sequence ID" value="MEU6825567.1"/>
    <property type="molecule type" value="Genomic_DNA"/>
</dbReference>
<keyword evidence="3" id="KW-1185">Reference proteome</keyword>